<evidence type="ECO:0000256" key="2">
    <source>
        <dbReference type="PIRSR" id="PIRSR006156-1"/>
    </source>
</evidence>
<gene>
    <name evidence="3" type="ORF">BAE27_03070</name>
    <name evidence="4" type="ORF">BAE30_13895</name>
</gene>
<dbReference type="RefSeq" id="WP_070113974.1">
    <property type="nucleotide sequence ID" value="NZ_LZYE01000061.1"/>
</dbReference>
<dbReference type="EMBL" id="LZYE01000061">
    <property type="protein sequence ID" value="OFC37939.1"/>
    <property type="molecule type" value="Genomic_DNA"/>
</dbReference>
<dbReference type="GO" id="GO:0006415">
    <property type="term" value="P:translational termination"/>
    <property type="evidence" value="ECO:0007669"/>
    <property type="project" value="TreeGrafter"/>
</dbReference>
<sequence length="93" mass="10964">MRTIDRSSAFKRDYRRETKGRHRATLDEDFKRVLVALATDQPLDVRYRDHDLSGDWAGYRECHIKPDLLLIYRKSDADTLKLARLGSHSELFD</sequence>
<dbReference type="SUPFAM" id="SSF143011">
    <property type="entry name" value="RelE-like"/>
    <property type="match status" value="1"/>
</dbReference>
<comment type="caution">
    <text evidence="4">The sequence shown here is derived from an EMBL/GenBank/DDBJ whole genome shotgun (WGS) entry which is preliminary data.</text>
</comment>
<feature type="active site" description="Proton donor" evidence="2">
    <location>
        <position position="88"/>
    </location>
</feature>
<dbReference type="PANTHER" id="PTHR40588:SF1">
    <property type="entry name" value="MRNA INTERFERASE TOXIN YAFQ"/>
    <property type="match status" value="1"/>
</dbReference>
<accession>A0A1E7YT25</accession>
<evidence type="ECO:0000256" key="1">
    <source>
        <dbReference type="ARBA" id="ARBA00022649"/>
    </source>
</evidence>
<evidence type="ECO:0000313" key="3">
    <source>
        <dbReference type="EMBL" id="OFC37939.1"/>
    </source>
</evidence>
<dbReference type="AlphaFoldDB" id="A0A1E7YT25"/>
<dbReference type="PANTHER" id="PTHR40588">
    <property type="entry name" value="MRNA INTERFERASE TOXIN YAFQ"/>
    <property type="match status" value="1"/>
</dbReference>
<dbReference type="NCBIfam" id="TIGR02385">
    <property type="entry name" value="RelE_StbE"/>
    <property type="match status" value="1"/>
</dbReference>
<dbReference type="Proteomes" id="UP000175616">
    <property type="component" value="Unassembled WGS sequence"/>
</dbReference>
<dbReference type="EMBL" id="LZYH01000935">
    <property type="protein sequence ID" value="OFC45398.1"/>
    <property type="molecule type" value="Genomic_DNA"/>
</dbReference>
<dbReference type="Proteomes" id="UP000175707">
    <property type="component" value="Unassembled WGS sequence"/>
</dbReference>
<dbReference type="InterPro" id="IPR004386">
    <property type="entry name" value="Toxin_YafQ-like"/>
</dbReference>
<dbReference type="PIRSF" id="PIRSF006156">
    <property type="entry name" value="YafQ"/>
    <property type="match status" value="1"/>
</dbReference>
<keyword evidence="1" id="KW-1277">Toxin-antitoxin system</keyword>
<reference evidence="5 6" key="1">
    <citation type="submission" date="2016-06" db="EMBL/GenBank/DDBJ databases">
        <title>Gene turnover analysis identifies the evolutionary adaptation of the extremophile Acidithiobacillus caldus.</title>
        <authorList>
            <person name="Zhang X."/>
        </authorList>
    </citation>
    <scope>NUCLEOTIDE SEQUENCE [LARGE SCALE GENOMIC DNA]</scope>
    <source>
        <strain evidence="3 5">DX</strain>
        <strain evidence="4 6">S1</strain>
    </source>
</reference>
<organism evidence="4 6">
    <name type="scientific">Acidithiobacillus caldus</name>
    <dbReference type="NCBI Taxonomy" id="33059"/>
    <lineage>
        <taxon>Bacteria</taxon>
        <taxon>Pseudomonadati</taxon>
        <taxon>Pseudomonadota</taxon>
        <taxon>Acidithiobacillia</taxon>
        <taxon>Acidithiobacillales</taxon>
        <taxon>Acidithiobacillaceae</taxon>
        <taxon>Acidithiobacillus</taxon>
    </lineage>
</organism>
<protein>
    <submittedName>
        <fullName evidence="4">Addiction module antitoxin</fullName>
    </submittedName>
</protein>
<dbReference type="GO" id="GO:0006402">
    <property type="term" value="P:mRNA catabolic process"/>
    <property type="evidence" value="ECO:0007669"/>
    <property type="project" value="TreeGrafter"/>
</dbReference>
<evidence type="ECO:0000313" key="5">
    <source>
        <dbReference type="Proteomes" id="UP000175616"/>
    </source>
</evidence>
<evidence type="ECO:0000313" key="4">
    <source>
        <dbReference type="EMBL" id="OFC45398.1"/>
    </source>
</evidence>
<dbReference type="InterPro" id="IPR007712">
    <property type="entry name" value="RelE/ParE_toxin"/>
</dbReference>
<dbReference type="Pfam" id="PF15738">
    <property type="entry name" value="YafQ_toxin"/>
    <property type="match status" value="1"/>
</dbReference>
<proteinExistence type="predicted"/>
<dbReference type="InterPro" id="IPR035093">
    <property type="entry name" value="RelE/ParE_toxin_dom_sf"/>
</dbReference>
<evidence type="ECO:0000313" key="6">
    <source>
        <dbReference type="Proteomes" id="UP000175707"/>
    </source>
</evidence>
<dbReference type="GO" id="GO:0004521">
    <property type="term" value="F:RNA endonuclease activity"/>
    <property type="evidence" value="ECO:0007669"/>
    <property type="project" value="TreeGrafter"/>
</dbReference>
<name>A0A1E7YT25_9PROT</name>
<dbReference type="Gene3D" id="3.30.2310.20">
    <property type="entry name" value="RelE-like"/>
    <property type="match status" value="1"/>
</dbReference>